<reference evidence="13" key="4">
    <citation type="submission" date="2025-08" db="UniProtKB">
        <authorList>
            <consortium name="Ensembl"/>
        </authorList>
    </citation>
    <scope>IDENTIFICATION</scope>
</reference>
<reference evidence="14" key="2">
    <citation type="journal article" date="2007" name="PLoS Biol.">
        <title>Survey sequencing and comparative analysis of the elephant shark (Callorhinchus milii) genome.</title>
        <authorList>
            <person name="Venkatesh B."/>
            <person name="Kirkness E.F."/>
            <person name="Loh Y.H."/>
            <person name="Halpern A.L."/>
            <person name="Lee A.P."/>
            <person name="Johnson J."/>
            <person name="Dandona N."/>
            <person name="Viswanathan L.D."/>
            <person name="Tay A."/>
            <person name="Venter J.C."/>
            <person name="Strausberg R.L."/>
            <person name="Brenner S."/>
        </authorList>
    </citation>
    <scope>NUCLEOTIDE SEQUENCE [LARGE SCALE GENOMIC DNA]</scope>
</reference>
<evidence type="ECO:0000256" key="9">
    <source>
        <dbReference type="ARBA" id="ARBA00023303"/>
    </source>
</evidence>
<dbReference type="InParanoid" id="A0A4W3IG68"/>
<dbReference type="InterPro" id="IPR005821">
    <property type="entry name" value="Ion_trans_dom"/>
</dbReference>
<protein>
    <submittedName>
        <fullName evidence="13">Transient receptor potential cation channel subfamily C member 2b</fullName>
    </submittedName>
</protein>
<dbReference type="OMA" id="MIDDMMF"/>
<dbReference type="PANTHER" id="PTHR10117">
    <property type="entry name" value="TRANSIENT RECEPTOR POTENTIAL CHANNEL"/>
    <property type="match status" value="1"/>
</dbReference>
<feature type="transmembrane region" description="Helical" evidence="11">
    <location>
        <begin position="504"/>
        <end position="525"/>
    </location>
</feature>
<dbReference type="GeneTree" id="ENSGT01060000248588"/>
<dbReference type="GO" id="GO:0005886">
    <property type="term" value="C:plasma membrane"/>
    <property type="evidence" value="ECO:0007669"/>
    <property type="project" value="TreeGrafter"/>
</dbReference>
<evidence type="ECO:0000259" key="12">
    <source>
        <dbReference type="SMART" id="SM01420"/>
    </source>
</evidence>
<dbReference type="PRINTS" id="PR01097">
    <property type="entry name" value="TRNSRECEPTRP"/>
</dbReference>
<evidence type="ECO:0000256" key="3">
    <source>
        <dbReference type="ARBA" id="ARBA00022692"/>
    </source>
</evidence>
<dbReference type="InterPro" id="IPR002153">
    <property type="entry name" value="TRPC_channel"/>
</dbReference>
<keyword evidence="2" id="KW-0813">Transport</keyword>
<dbReference type="GO" id="GO:0015279">
    <property type="term" value="F:store-operated calcium channel activity"/>
    <property type="evidence" value="ECO:0007669"/>
    <property type="project" value="TreeGrafter"/>
</dbReference>
<comment type="subcellular location">
    <subcellularLocation>
        <location evidence="1">Membrane</location>
        <topology evidence="1">Multi-pass membrane protein</topology>
    </subcellularLocation>
</comment>
<dbReference type="STRING" id="7868.ENSCMIP00000025818"/>
<keyword evidence="14" id="KW-1185">Reference proteome</keyword>
<evidence type="ECO:0000256" key="2">
    <source>
        <dbReference type="ARBA" id="ARBA00022448"/>
    </source>
</evidence>
<dbReference type="Pfam" id="PF08344">
    <property type="entry name" value="TRP_2"/>
    <property type="match status" value="1"/>
</dbReference>
<name>A0A4W3IG68_CALMI</name>
<dbReference type="SMART" id="SM01420">
    <property type="entry name" value="TRP_2"/>
    <property type="match status" value="1"/>
</dbReference>
<dbReference type="GO" id="GO:0070679">
    <property type="term" value="F:inositol 1,4,5 trisphosphate binding"/>
    <property type="evidence" value="ECO:0007669"/>
    <property type="project" value="TreeGrafter"/>
</dbReference>
<evidence type="ECO:0000256" key="4">
    <source>
        <dbReference type="ARBA" id="ARBA00022737"/>
    </source>
</evidence>
<organism evidence="13 14">
    <name type="scientific">Callorhinchus milii</name>
    <name type="common">Ghost shark</name>
    <dbReference type="NCBI Taxonomy" id="7868"/>
    <lineage>
        <taxon>Eukaryota</taxon>
        <taxon>Metazoa</taxon>
        <taxon>Chordata</taxon>
        <taxon>Craniata</taxon>
        <taxon>Vertebrata</taxon>
        <taxon>Chondrichthyes</taxon>
        <taxon>Holocephali</taxon>
        <taxon>Chimaeriformes</taxon>
        <taxon>Callorhinchidae</taxon>
        <taxon>Callorhinchus</taxon>
    </lineage>
</organism>
<feature type="domain" description="Transient receptor ion channel" evidence="12">
    <location>
        <begin position="178"/>
        <end position="240"/>
    </location>
</feature>
<dbReference type="InterPro" id="IPR013555">
    <property type="entry name" value="TRP_dom"/>
</dbReference>
<proteinExistence type="predicted"/>
<keyword evidence="5 11" id="KW-1133">Transmembrane helix</keyword>
<keyword evidence="9" id="KW-0407">Ion channel</keyword>
<dbReference type="Pfam" id="PF00520">
    <property type="entry name" value="Ion_trans"/>
    <property type="match status" value="1"/>
</dbReference>
<dbReference type="PANTHER" id="PTHR10117:SF6">
    <property type="entry name" value="SHORT TRANSIENT RECEPTOR POTENTIAL CHANNEL 2"/>
    <property type="match status" value="1"/>
</dbReference>
<dbReference type="SUPFAM" id="SSF48403">
    <property type="entry name" value="Ankyrin repeat"/>
    <property type="match status" value="1"/>
</dbReference>
<evidence type="ECO:0000256" key="10">
    <source>
        <dbReference type="SAM" id="MobiDB-lite"/>
    </source>
</evidence>
<evidence type="ECO:0000256" key="11">
    <source>
        <dbReference type="SAM" id="Phobius"/>
    </source>
</evidence>
<evidence type="ECO:0000256" key="7">
    <source>
        <dbReference type="ARBA" id="ARBA00023065"/>
    </source>
</evidence>
<keyword evidence="4" id="KW-0677">Repeat</keyword>
<dbReference type="InterPro" id="IPR005458">
    <property type="entry name" value="TRPC2_channel"/>
</dbReference>
<evidence type="ECO:0000313" key="13">
    <source>
        <dbReference type="Ensembl" id="ENSCMIP00000025818.1"/>
    </source>
</evidence>
<dbReference type="AlphaFoldDB" id="A0A4W3IG68"/>
<dbReference type="Gene3D" id="1.25.40.20">
    <property type="entry name" value="Ankyrin repeat-containing domain"/>
    <property type="match status" value="1"/>
</dbReference>
<evidence type="ECO:0000256" key="8">
    <source>
        <dbReference type="ARBA" id="ARBA00023136"/>
    </source>
</evidence>
<feature type="compositionally biased region" description="Polar residues" evidence="10">
    <location>
        <begin position="814"/>
        <end position="828"/>
    </location>
</feature>
<feature type="compositionally biased region" description="Polar residues" evidence="10">
    <location>
        <begin position="854"/>
        <end position="871"/>
    </location>
</feature>
<keyword evidence="6" id="KW-0040">ANK repeat</keyword>
<evidence type="ECO:0000313" key="14">
    <source>
        <dbReference type="Proteomes" id="UP000314986"/>
    </source>
</evidence>
<feature type="transmembrane region" description="Helical" evidence="11">
    <location>
        <begin position="447"/>
        <end position="469"/>
    </location>
</feature>
<accession>A0A4W3IG68</accession>
<reference evidence="13" key="5">
    <citation type="submission" date="2025-09" db="UniProtKB">
        <authorList>
            <consortium name="Ensembl"/>
        </authorList>
    </citation>
    <scope>IDENTIFICATION</scope>
</reference>
<feature type="region of interest" description="Disordered" evidence="10">
    <location>
        <begin position="803"/>
        <end position="882"/>
    </location>
</feature>
<dbReference type="GO" id="GO:0034703">
    <property type="term" value="C:cation channel complex"/>
    <property type="evidence" value="ECO:0007669"/>
    <property type="project" value="TreeGrafter"/>
</dbReference>
<dbReference type="PRINTS" id="PR01643">
    <property type="entry name" value="TRPCHANNEL2"/>
</dbReference>
<feature type="transmembrane region" description="Helical" evidence="11">
    <location>
        <begin position="545"/>
        <end position="564"/>
    </location>
</feature>
<feature type="transmembrane region" description="Helical" evidence="11">
    <location>
        <begin position="613"/>
        <end position="634"/>
    </location>
</feature>
<evidence type="ECO:0000256" key="5">
    <source>
        <dbReference type="ARBA" id="ARBA00022989"/>
    </source>
</evidence>
<feature type="transmembrane region" description="Helical" evidence="11">
    <location>
        <begin position="369"/>
        <end position="395"/>
    </location>
</feature>
<feature type="transmembrane region" description="Helical" evidence="11">
    <location>
        <begin position="335"/>
        <end position="357"/>
    </location>
</feature>
<dbReference type="InterPro" id="IPR036770">
    <property type="entry name" value="Ankyrin_rpt-contain_sf"/>
</dbReference>
<gene>
    <name evidence="13" type="primary">trpc2a</name>
</gene>
<evidence type="ECO:0000256" key="6">
    <source>
        <dbReference type="ARBA" id="ARBA00023043"/>
    </source>
</evidence>
<evidence type="ECO:0000256" key="1">
    <source>
        <dbReference type="ARBA" id="ARBA00004141"/>
    </source>
</evidence>
<reference evidence="14" key="1">
    <citation type="journal article" date="2006" name="Science">
        <title>Ancient noncoding elements conserved in the human genome.</title>
        <authorList>
            <person name="Venkatesh B."/>
            <person name="Kirkness E.F."/>
            <person name="Loh Y.H."/>
            <person name="Halpern A.L."/>
            <person name="Lee A.P."/>
            <person name="Johnson J."/>
            <person name="Dandona N."/>
            <person name="Viswanathan L.D."/>
            <person name="Tay A."/>
            <person name="Venter J.C."/>
            <person name="Strausberg R.L."/>
            <person name="Brenner S."/>
        </authorList>
    </citation>
    <scope>NUCLEOTIDE SEQUENCE [LARGE SCALE GENOMIC DNA]</scope>
</reference>
<reference evidence="14" key="3">
    <citation type="journal article" date="2014" name="Nature">
        <title>Elephant shark genome provides unique insights into gnathostome evolution.</title>
        <authorList>
            <consortium name="International Elephant Shark Genome Sequencing Consortium"/>
            <person name="Venkatesh B."/>
            <person name="Lee A.P."/>
            <person name="Ravi V."/>
            <person name="Maurya A.K."/>
            <person name="Lian M.M."/>
            <person name="Swann J.B."/>
            <person name="Ohta Y."/>
            <person name="Flajnik M.F."/>
            <person name="Sutoh Y."/>
            <person name="Kasahara M."/>
            <person name="Hoon S."/>
            <person name="Gangu V."/>
            <person name="Roy S.W."/>
            <person name="Irimia M."/>
            <person name="Korzh V."/>
            <person name="Kondrychyn I."/>
            <person name="Lim Z.W."/>
            <person name="Tay B.H."/>
            <person name="Tohari S."/>
            <person name="Kong K.W."/>
            <person name="Ho S."/>
            <person name="Lorente-Galdos B."/>
            <person name="Quilez J."/>
            <person name="Marques-Bonet T."/>
            <person name="Raney B.J."/>
            <person name="Ingham P.W."/>
            <person name="Tay A."/>
            <person name="Hillier L.W."/>
            <person name="Minx P."/>
            <person name="Boehm T."/>
            <person name="Wilson R.K."/>
            <person name="Brenner S."/>
            <person name="Warren W.C."/>
        </authorList>
    </citation>
    <scope>NUCLEOTIDE SEQUENCE [LARGE SCALE GENOMIC DNA]</scope>
</reference>
<sequence length="882" mass="100838">MDPGSTQDNWREIANKKMKFPPSLITAIYDGNLAKVYKLLQTSDGILRQLDDTEDRSWREALNLAIRMSNEDIMTALLRCVKFDFRQIHEALLVAVDTNQVRVVKLLLERLDQEKGTSHNKVDIMSFSLALFDHSIDSSRFAPGVTPLTLACQKNLFEIVDLLMKKGHIIATPHKISCSCPECLNARQYDMLKFSLSRMNTYKGLASRPYLSIANEDAMLSAFKLSRELKQLSKKEPEFKPEYLTLEDLCQDLAVELLGMCRNQSEVTAVLNDCGDDNADELDNQAFEEGIPDLARLRLAVNYNQKRFVAHPICQQVLTSIWCGNLTWWRGSKTIWKIFISTGTFITMPILCLIYWIAPKCKVQTRACWLLCITPVIKFLLHSSSYVWFLVFLIVESILAQENRDIAASRKQPLQENSFHMIWVVGFFWYECKEVWIEGLRSYLLDWWNFLDVVILSMYLSSFALRLVVTVSGQLYCSTNHSSLECYYFTEADRHTWQQEDPQILAEVLFAITSMLSLARLTSILPAHETLGTLQISIGKMIDDMMRFMFVLMIILTAFLCGINNIYVHYVDLDRLGNFNGTLQFLFWSMFGMEEPKSVDLSQFMVAEVVGRVLYGIFTIVMVIVLLNMLVAMITNSFQKIEDDADVEWKFARSRLYLCYFREGLTLPVPFNIIPTPKCLFYLLSALIISKNVIRRYIKCKDYNFIFPQPNVPMQSDNFRAEKRASYRLQVISTLVHRYIEQSRQEFAEKQRKDLGNRITDLSTFVGRLQSEIKHLRQSMASGGSAGKSNEASSVLGKYILGARNRFQDPEPESVSNSDSGSRKTSFKITVHQDCAEEQIAAATGESDDDSSDQTDQGLGTDQSSPSSDTAFPTEECSEEEK</sequence>
<keyword evidence="7" id="KW-0406">Ion transport</keyword>
<keyword evidence="3 11" id="KW-0812">Transmembrane</keyword>
<dbReference type="GO" id="GO:0007338">
    <property type="term" value="P:single fertilization"/>
    <property type="evidence" value="ECO:0007669"/>
    <property type="project" value="TreeGrafter"/>
</dbReference>
<keyword evidence="8 11" id="KW-0472">Membrane</keyword>
<dbReference type="Proteomes" id="UP000314986">
    <property type="component" value="Unassembled WGS sequence"/>
</dbReference>
<dbReference type="Ensembl" id="ENSCMIT00000026243.1">
    <property type="protein sequence ID" value="ENSCMIP00000025818.1"/>
    <property type="gene ID" value="ENSCMIG00000011296.1"/>
</dbReference>
<dbReference type="GO" id="GO:0051480">
    <property type="term" value="P:regulation of cytosolic calcium ion concentration"/>
    <property type="evidence" value="ECO:0007669"/>
    <property type="project" value="TreeGrafter"/>
</dbReference>